<accession>A0A512C4W1</accession>
<reference evidence="1 2" key="1">
    <citation type="submission" date="2019-07" db="EMBL/GenBank/DDBJ databases">
        <title>Whole genome shotgun sequence of Microvirga aerophila NBRC 106136.</title>
        <authorList>
            <person name="Hosoyama A."/>
            <person name="Uohara A."/>
            <person name="Ohji S."/>
            <person name="Ichikawa N."/>
        </authorList>
    </citation>
    <scope>NUCLEOTIDE SEQUENCE [LARGE SCALE GENOMIC DNA]</scope>
    <source>
        <strain evidence="1 2">NBRC 106136</strain>
    </source>
</reference>
<gene>
    <name evidence="1" type="ORF">MAE02_69690</name>
</gene>
<proteinExistence type="predicted"/>
<dbReference type="AlphaFoldDB" id="A0A512C4W1"/>
<comment type="caution">
    <text evidence="1">The sequence shown here is derived from an EMBL/GenBank/DDBJ whole genome shotgun (WGS) entry which is preliminary data.</text>
</comment>
<dbReference type="EMBL" id="BJYU01000389">
    <property type="protein sequence ID" value="GEO19273.1"/>
    <property type="molecule type" value="Genomic_DNA"/>
</dbReference>
<protein>
    <submittedName>
        <fullName evidence="1">Uncharacterized protein</fullName>
    </submittedName>
</protein>
<evidence type="ECO:0000313" key="1">
    <source>
        <dbReference type="EMBL" id="GEO19273.1"/>
    </source>
</evidence>
<organism evidence="1 2">
    <name type="scientific">Microvirga aerophila</name>
    <dbReference type="NCBI Taxonomy" id="670291"/>
    <lineage>
        <taxon>Bacteria</taxon>
        <taxon>Pseudomonadati</taxon>
        <taxon>Pseudomonadota</taxon>
        <taxon>Alphaproteobacteria</taxon>
        <taxon>Hyphomicrobiales</taxon>
        <taxon>Methylobacteriaceae</taxon>
        <taxon>Microvirga</taxon>
    </lineage>
</organism>
<name>A0A512C4W1_9HYPH</name>
<evidence type="ECO:0000313" key="2">
    <source>
        <dbReference type="Proteomes" id="UP000321085"/>
    </source>
</evidence>
<sequence>MIRNQVELVAQAFYAAECSGEWQNEPEATRERFRDCARTAIATLNRQMAQLRTGPAEK</sequence>
<keyword evidence="2" id="KW-1185">Reference proteome</keyword>
<dbReference type="Proteomes" id="UP000321085">
    <property type="component" value="Unassembled WGS sequence"/>
</dbReference>